<gene>
    <name evidence="1" type="ORF">MtrunA17_Chr5g0427091</name>
</gene>
<name>A0A396HUN6_MEDTR</name>
<accession>A0A396HUN6</accession>
<organism evidence="1">
    <name type="scientific">Medicago truncatula</name>
    <name type="common">Barrel medic</name>
    <name type="synonym">Medicago tribuloides</name>
    <dbReference type="NCBI Taxonomy" id="3880"/>
    <lineage>
        <taxon>Eukaryota</taxon>
        <taxon>Viridiplantae</taxon>
        <taxon>Streptophyta</taxon>
        <taxon>Embryophyta</taxon>
        <taxon>Tracheophyta</taxon>
        <taxon>Spermatophyta</taxon>
        <taxon>Magnoliopsida</taxon>
        <taxon>eudicotyledons</taxon>
        <taxon>Gunneridae</taxon>
        <taxon>Pentapetalae</taxon>
        <taxon>rosids</taxon>
        <taxon>fabids</taxon>
        <taxon>Fabales</taxon>
        <taxon>Fabaceae</taxon>
        <taxon>Papilionoideae</taxon>
        <taxon>50 kb inversion clade</taxon>
        <taxon>NPAAA clade</taxon>
        <taxon>Hologalegina</taxon>
        <taxon>IRL clade</taxon>
        <taxon>Trifolieae</taxon>
        <taxon>Medicago</taxon>
    </lineage>
</organism>
<dbReference type="AlphaFoldDB" id="A0A396HUN6"/>
<dbReference type="Gramene" id="rna31585">
    <property type="protein sequence ID" value="RHN56218.1"/>
    <property type="gene ID" value="gene31585"/>
</dbReference>
<evidence type="ECO:0000313" key="1">
    <source>
        <dbReference type="EMBL" id="RHN56218.1"/>
    </source>
</evidence>
<dbReference type="Proteomes" id="UP000265566">
    <property type="component" value="Chromosome 5"/>
</dbReference>
<reference evidence="1" key="1">
    <citation type="journal article" date="2018" name="Nat. Plants">
        <title>Whole-genome landscape of Medicago truncatula symbiotic genes.</title>
        <authorList>
            <person name="Pecrix Y."/>
            <person name="Gamas P."/>
            <person name="Carrere S."/>
        </authorList>
    </citation>
    <scope>NUCLEOTIDE SEQUENCE</scope>
    <source>
        <tissue evidence="1">Leaves</tissue>
    </source>
</reference>
<dbReference type="EMBL" id="PSQE01000005">
    <property type="protein sequence ID" value="RHN56218.1"/>
    <property type="molecule type" value="Genomic_DNA"/>
</dbReference>
<comment type="caution">
    <text evidence="1">The sequence shown here is derived from an EMBL/GenBank/DDBJ whole genome shotgun (WGS) entry which is preliminary data.</text>
</comment>
<sequence length="145" mass="16387">MQKDAAMGMNSSNADAMNGSLSAEKPAERAMVLSVLKNSIEEAKIVNSDRLSELQDAREGNQILTKQFQELQAGRVNVAKWKRPKRILLKRSKDAALKAVALREKAHSFSEIEWEGYSHKLPFHFLSHLLCDWSCTEIYLNNLSL</sequence>
<proteinExistence type="predicted"/>
<protein>
    <submittedName>
        <fullName evidence="1">Uncharacterized protein</fullName>
    </submittedName>
</protein>